<dbReference type="PANTHER" id="PTHR12128:SF66">
    <property type="entry name" value="4-HYDROXY-2-OXOGLUTARATE ALDOLASE, MITOCHONDRIAL"/>
    <property type="match status" value="1"/>
</dbReference>
<evidence type="ECO:0000256" key="3">
    <source>
        <dbReference type="ARBA" id="ARBA00023270"/>
    </source>
</evidence>
<gene>
    <name evidence="6" type="ORF">F8568_025175</name>
</gene>
<dbReference type="InterPro" id="IPR020625">
    <property type="entry name" value="Schiff_base-form_aldolases_AS"/>
</dbReference>
<name>A0A6I4MHX4_9ACTN</name>
<dbReference type="EMBL" id="WBMS02000020">
    <property type="protein sequence ID" value="MWA03617.1"/>
    <property type="molecule type" value="Genomic_DNA"/>
</dbReference>
<dbReference type="Gene3D" id="3.20.20.70">
    <property type="entry name" value="Aldolase class I"/>
    <property type="match status" value="1"/>
</dbReference>
<proteinExistence type="inferred from homology"/>
<keyword evidence="2 4" id="KW-0456">Lyase</keyword>
<dbReference type="Proteomes" id="UP000462055">
    <property type="component" value="Unassembled WGS sequence"/>
</dbReference>
<keyword evidence="3" id="KW-0704">Schiff base</keyword>
<evidence type="ECO:0000256" key="2">
    <source>
        <dbReference type="ARBA" id="ARBA00023239"/>
    </source>
</evidence>
<dbReference type="PANTHER" id="PTHR12128">
    <property type="entry name" value="DIHYDRODIPICOLINATE SYNTHASE"/>
    <property type="match status" value="1"/>
</dbReference>
<evidence type="ECO:0000313" key="7">
    <source>
        <dbReference type="Proteomes" id="UP000462055"/>
    </source>
</evidence>
<dbReference type="PIRSF" id="PIRSF001365">
    <property type="entry name" value="DHDPS"/>
    <property type="match status" value="1"/>
</dbReference>
<keyword evidence="7" id="KW-1185">Reference proteome</keyword>
<comment type="caution">
    <text evidence="6">The sequence shown here is derived from an EMBL/GenBank/DDBJ whole genome shotgun (WGS) entry which is preliminary data.</text>
</comment>
<evidence type="ECO:0000256" key="1">
    <source>
        <dbReference type="ARBA" id="ARBA00007592"/>
    </source>
</evidence>
<feature type="active site" description="Proton donor/acceptor" evidence="5">
    <location>
        <position position="139"/>
    </location>
</feature>
<accession>A0A6I4MHX4</accession>
<dbReference type="RefSeq" id="WP_151596151.1">
    <property type="nucleotide sequence ID" value="NZ_WBMS02000020.1"/>
</dbReference>
<dbReference type="Pfam" id="PF00701">
    <property type="entry name" value="DHDPS"/>
    <property type="match status" value="1"/>
</dbReference>
<feature type="active site" description="Schiff-base intermediate with substrate" evidence="5">
    <location>
        <position position="167"/>
    </location>
</feature>
<dbReference type="CDD" id="cd00408">
    <property type="entry name" value="DHDPS-like"/>
    <property type="match status" value="1"/>
</dbReference>
<dbReference type="PRINTS" id="PR00146">
    <property type="entry name" value="DHPICSNTHASE"/>
</dbReference>
<dbReference type="PROSITE" id="PS00666">
    <property type="entry name" value="DHDPS_2"/>
    <property type="match status" value="1"/>
</dbReference>
<evidence type="ECO:0000313" key="6">
    <source>
        <dbReference type="EMBL" id="MWA03617.1"/>
    </source>
</evidence>
<evidence type="ECO:0000256" key="5">
    <source>
        <dbReference type="PIRSR" id="PIRSR001365-1"/>
    </source>
</evidence>
<evidence type="ECO:0000256" key="4">
    <source>
        <dbReference type="PIRNR" id="PIRNR001365"/>
    </source>
</evidence>
<comment type="similarity">
    <text evidence="1 4">Belongs to the DapA family.</text>
</comment>
<dbReference type="AlphaFoldDB" id="A0A6I4MHX4"/>
<dbReference type="SUPFAM" id="SSF51569">
    <property type="entry name" value="Aldolase"/>
    <property type="match status" value="1"/>
</dbReference>
<dbReference type="GO" id="GO:0044281">
    <property type="term" value="P:small molecule metabolic process"/>
    <property type="evidence" value="ECO:0007669"/>
    <property type="project" value="UniProtKB-ARBA"/>
</dbReference>
<dbReference type="InterPro" id="IPR002220">
    <property type="entry name" value="DapA-like"/>
</dbReference>
<sequence>MTHLLATVTVPLVTSFAGDGAPDPGGVRTLMERLAAAGVTSVMLFGSNGEGTAVETGEIRQYVRELATTWKGLAGASATVTVTVTAASTRRTVARGREALAAGADALVISPPFYYRHDDAELLDHFAALDALGAPWVAYNIPRYTGNPISVDLAAEMAALPHCVGIKDSSGDLELLAAFARIGKTSPAFAVSQGAESALVAGLRAGAAGITPGFGNLAPGACVALFEAVRHADTDRAEEIQAGLDRLSAIHRVRPGIAATKAALAVLGLVETGPSAPFRPYSDAETRHVQEVLDTAADTLAL</sequence>
<dbReference type="InterPro" id="IPR013785">
    <property type="entry name" value="Aldolase_TIM"/>
</dbReference>
<protein>
    <recommendedName>
        <fullName evidence="8">Dihydrodipicolinate synthase family protein</fullName>
    </recommendedName>
</protein>
<reference evidence="6" key="1">
    <citation type="submission" date="2019-12" db="EMBL/GenBank/DDBJ databases">
        <title>Actinomadura physcomitrii sp. nov., a novel actinomycete isolated from moss [Physcomitrium sphaericum (Ludw) Fuernr].</title>
        <authorList>
            <person name="Zhuang X."/>
        </authorList>
    </citation>
    <scope>NUCLEOTIDE SEQUENCE [LARGE SCALE GENOMIC DNA]</scope>
    <source>
        <strain evidence="6">LD22</strain>
    </source>
</reference>
<evidence type="ECO:0008006" key="8">
    <source>
        <dbReference type="Google" id="ProtNLM"/>
    </source>
</evidence>
<organism evidence="6 7">
    <name type="scientific">Actinomadura physcomitrii</name>
    <dbReference type="NCBI Taxonomy" id="2650748"/>
    <lineage>
        <taxon>Bacteria</taxon>
        <taxon>Bacillati</taxon>
        <taxon>Actinomycetota</taxon>
        <taxon>Actinomycetes</taxon>
        <taxon>Streptosporangiales</taxon>
        <taxon>Thermomonosporaceae</taxon>
        <taxon>Actinomadura</taxon>
    </lineage>
</organism>
<dbReference type="SMART" id="SM01130">
    <property type="entry name" value="DHDPS"/>
    <property type="match status" value="1"/>
</dbReference>
<dbReference type="GO" id="GO:0008840">
    <property type="term" value="F:4-hydroxy-tetrahydrodipicolinate synthase activity"/>
    <property type="evidence" value="ECO:0007669"/>
    <property type="project" value="TreeGrafter"/>
</dbReference>